<proteinExistence type="predicted"/>
<dbReference type="InterPro" id="IPR043502">
    <property type="entry name" value="DNA/RNA_pol_sf"/>
</dbReference>
<keyword evidence="10" id="KW-1185">Reference proteome</keyword>
<keyword evidence="2" id="KW-0548">Nucleotidyltransferase</keyword>
<dbReference type="SUPFAM" id="SSF56672">
    <property type="entry name" value="DNA/RNA polymerases"/>
    <property type="match status" value="1"/>
</dbReference>
<gene>
    <name evidence="9" type="ORF">J8273_5913</name>
</gene>
<dbReference type="InterPro" id="IPR050951">
    <property type="entry name" value="Retrovirus_Pol_polyprotein"/>
</dbReference>
<evidence type="ECO:0000256" key="6">
    <source>
        <dbReference type="ARBA" id="ARBA00022918"/>
    </source>
</evidence>
<dbReference type="Proteomes" id="UP000717585">
    <property type="component" value="Unassembled WGS sequence"/>
</dbReference>
<name>A0A8J6E189_9EUKA</name>
<dbReference type="Pfam" id="PF00078">
    <property type="entry name" value="RVT_1"/>
    <property type="match status" value="1"/>
</dbReference>
<reference evidence="9" key="1">
    <citation type="submission" date="2021-05" db="EMBL/GenBank/DDBJ databases">
        <title>A free-living protist that lacks canonical eukaryotic 1 DNA replication and segregation systems.</title>
        <authorList>
            <person name="Salas-Leiva D.E."/>
            <person name="Tromer E.C."/>
            <person name="Curtis B.A."/>
            <person name="Jerlstrom-Hultqvist J."/>
            <person name="Kolisko M."/>
            <person name="Yi Z."/>
            <person name="Salas-Leiva J.S."/>
            <person name="Gallot-Lavallee L."/>
            <person name="Kops G.J.P.L."/>
            <person name="Archibald J.M."/>
            <person name="Simpson A.G.B."/>
            <person name="Roger A.J."/>
        </authorList>
    </citation>
    <scope>NUCLEOTIDE SEQUENCE</scope>
    <source>
        <strain evidence="9">BICM</strain>
    </source>
</reference>
<feature type="domain" description="Reverse transcriptase" evidence="8">
    <location>
        <begin position="1"/>
        <end position="82"/>
    </location>
</feature>
<dbReference type="PROSITE" id="PS50878">
    <property type="entry name" value="RT_POL"/>
    <property type="match status" value="1"/>
</dbReference>
<keyword evidence="4" id="KW-0255">Endonuclease</keyword>
<dbReference type="SUPFAM" id="SSF53098">
    <property type="entry name" value="Ribonuclease H-like"/>
    <property type="match status" value="1"/>
</dbReference>
<accession>A0A8J6E189</accession>
<dbReference type="Gene3D" id="3.30.70.270">
    <property type="match status" value="2"/>
</dbReference>
<dbReference type="EMBL" id="JAHDYR010000033">
    <property type="protein sequence ID" value="KAG9392771.1"/>
    <property type="molecule type" value="Genomic_DNA"/>
</dbReference>
<dbReference type="InterPro" id="IPR043128">
    <property type="entry name" value="Rev_trsase/Diguanyl_cyclase"/>
</dbReference>
<dbReference type="CDD" id="cd09274">
    <property type="entry name" value="RNase_HI_RT_Ty3"/>
    <property type="match status" value="1"/>
</dbReference>
<evidence type="ECO:0000256" key="4">
    <source>
        <dbReference type="ARBA" id="ARBA00022759"/>
    </source>
</evidence>
<evidence type="ECO:0000256" key="7">
    <source>
        <dbReference type="SAM" id="MobiDB-lite"/>
    </source>
</evidence>
<dbReference type="GO" id="GO:0004519">
    <property type="term" value="F:endonuclease activity"/>
    <property type="evidence" value="ECO:0007669"/>
    <property type="project" value="UniProtKB-KW"/>
</dbReference>
<evidence type="ECO:0000256" key="2">
    <source>
        <dbReference type="ARBA" id="ARBA00022695"/>
    </source>
</evidence>
<evidence type="ECO:0000256" key="5">
    <source>
        <dbReference type="ARBA" id="ARBA00022801"/>
    </source>
</evidence>
<dbReference type="InterPro" id="IPR036397">
    <property type="entry name" value="RNaseH_sf"/>
</dbReference>
<protein>
    <submittedName>
        <fullName evidence="9">Chromo (CHRromatin Organization MOdifier) domain</fullName>
    </submittedName>
</protein>
<dbReference type="Gene3D" id="1.10.340.70">
    <property type="match status" value="1"/>
</dbReference>
<dbReference type="Gene3D" id="3.30.420.10">
    <property type="entry name" value="Ribonuclease H-like superfamily/Ribonuclease H"/>
    <property type="match status" value="1"/>
</dbReference>
<dbReference type="OrthoDB" id="430238at2759"/>
<dbReference type="Pfam" id="PF17917">
    <property type="entry name" value="RT_RNaseH"/>
    <property type="match status" value="1"/>
</dbReference>
<evidence type="ECO:0000256" key="1">
    <source>
        <dbReference type="ARBA" id="ARBA00022679"/>
    </source>
</evidence>
<dbReference type="GO" id="GO:0016787">
    <property type="term" value="F:hydrolase activity"/>
    <property type="evidence" value="ECO:0007669"/>
    <property type="project" value="UniProtKB-KW"/>
</dbReference>
<dbReference type="GO" id="GO:0003964">
    <property type="term" value="F:RNA-directed DNA polymerase activity"/>
    <property type="evidence" value="ECO:0007669"/>
    <property type="project" value="UniProtKB-KW"/>
</dbReference>
<feature type="region of interest" description="Disordered" evidence="7">
    <location>
        <begin position="294"/>
        <end position="321"/>
    </location>
</feature>
<keyword evidence="6" id="KW-0695">RNA-directed DNA polymerase</keyword>
<evidence type="ECO:0000256" key="3">
    <source>
        <dbReference type="ARBA" id="ARBA00022722"/>
    </source>
</evidence>
<dbReference type="InterPro" id="IPR000477">
    <property type="entry name" value="RT_dom"/>
</dbReference>
<dbReference type="AlphaFoldDB" id="A0A8J6E189"/>
<evidence type="ECO:0000313" key="9">
    <source>
        <dbReference type="EMBL" id="KAG9392771.1"/>
    </source>
</evidence>
<sequence length="447" mass="51026">MPFGLRNAPIHCQKAMEHILGQSLYTQCLAYIDDIVVFGANRDEFLKNLEDVLARIHAAGLKLNPSKTVIGATSIDYLGWRVDKDGKRISPDRLEAIHDLKEPTSLTDARALLGFANYFRALIERYVDMTEPITELTRAAEKFVWGDRQHDAFEQIKRELLLQRTLVHPCPDEHLHIFTDASDYGIGGVLMNAEFKPIAFFAKTLTPQQRRWSTIEKECYALYFGTTKFRRYLAGRDFTAHLDHRNLVYMDRSLNSKVIRWSLALSEYSFDIVHVPGSDNSVADTLSRLVHLDETSVEPSPPPEAHRESFQEAHGGDAGHLGRDATCKRIIAADKGWPGMRRDVTAWIRQCPVCQLTRLKLSPFPQATHPMTGSRPFEVVEADTIGPLSLPGQHRYAVVIIDTFTRLTQAYPHEEHGRCICTFGFIDMDETLWLPDMFDYRWWLTVP</sequence>
<dbReference type="GO" id="GO:0003676">
    <property type="term" value="F:nucleic acid binding"/>
    <property type="evidence" value="ECO:0007669"/>
    <property type="project" value="InterPro"/>
</dbReference>
<dbReference type="CDD" id="cd01647">
    <property type="entry name" value="RT_LTR"/>
    <property type="match status" value="1"/>
</dbReference>
<comment type="caution">
    <text evidence="9">The sequence shown here is derived from an EMBL/GenBank/DDBJ whole genome shotgun (WGS) entry which is preliminary data.</text>
</comment>
<dbReference type="InterPro" id="IPR012337">
    <property type="entry name" value="RNaseH-like_sf"/>
</dbReference>
<keyword evidence="3" id="KW-0540">Nuclease</keyword>
<dbReference type="Pfam" id="PF17921">
    <property type="entry name" value="Integrase_H2C2"/>
    <property type="match status" value="1"/>
</dbReference>
<dbReference type="InterPro" id="IPR041588">
    <property type="entry name" value="Integrase_H2C2"/>
</dbReference>
<dbReference type="PANTHER" id="PTHR37984">
    <property type="entry name" value="PROTEIN CBG26694"/>
    <property type="match status" value="1"/>
</dbReference>
<evidence type="ECO:0000259" key="8">
    <source>
        <dbReference type="PROSITE" id="PS50878"/>
    </source>
</evidence>
<keyword evidence="5" id="KW-0378">Hydrolase</keyword>
<evidence type="ECO:0000313" key="10">
    <source>
        <dbReference type="Proteomes" id="UP000717585"/>
    </source>
</evidence>
<organism evidence="9 10">
    <name type="scientific">Carpediemonas membranifera</name>
    <dbReference type="NCBI Taxonomy" id="201153"/>
    <lineage>
        <taxon>Eukaryota</taxon>
        <taxon>Metamonada</taxon>
        <taxon>Carpediemonas-like organisms</taxon>
        <taxon>Carpediemonas</taxon>
    </lineage>
</organism>
<dbReference type="PANTHER" id="PTHR37984:SF5">
    <property type="entry name" value="PROTEIN NYNRIN-LIKE"/>
    <property type="match status" value="1"/>
</dbReference>
<feature type="compositionally biased region" description="Basic and acidic residues" evidence="7">
    <location>
        <begin position="304"/>
        <end position="321"/>
    </location>
</feature>
<keyword evidence="1" id="KW-0808">Transferase</keyword>
<dbReference type="InterPro" id="IPR041373">
    <property type="entry name" value="RT_RNaseH"/>
</dbReference>